<dbReference type="Proteomes" id="UP000285865">
    <property type="component" value="Unassembled WGS sequence"/>
</dbReference>
<keyword evidence="1" id="KW-1188">Viral release from host cell</keyword>
<dbReference type="NCBIfam" id="TIGR01760">
    <property type="entry name" value="tape_meas_TP901"/>
    <property type="match status" value="1"/>
</dbReference>
<feature type="transmembrane region" description="Helical" evidence="3">
    <location>
        <begin position="951"/>
        <end position="970"/>
    </location>
</feature>
<organism evidence="5 6">
    <name type="scientific">Agathobacter rectalis</name>
    <dbReference type="NCBI Taxonomy" id="39491"/>
    <lineage>
        <taxon>Bacteria</taxon>
        <taxon>Bacillati</taxon>
        <taxon>Bacillota</taxon>
        <taxon>Clostridia</taxon>
        <taxon>Lachnospirales</taxon>
        <taxon>Lachnospiraceae</taxon>
        <taxon>Agathobacter</taxon>
    </lineage>
</organism>
<dbReference type="InterPro" id="IPR016024">
    <property type="entry name" value="ARM-type_fold"/>
</dbReference>
<dbReference type="AlphaFoldDB" id="A0A414ZQ86"/>
<dbReference type="SUPFAM" id="SSF48371">
    <property type="entry name" value="ARM repeat"/>
    <property type="match status" value="1"/>
</dbReference>
<reference evidence="5 6" key="1">
    <citation type="submission" date="2018-08" db="EMBL/GenBank/DDBJ databases">
        <title>A genome reference for cultivated species of the human gut microbiota.</title>
        <authorList>
            <person name="Zou Y."/>
            <person name="Xue W."/>
            <person name="Luo G."/>
        </authorList>
    </citation>
    <scope>NUCLEOTIDE SEQUENCE [LARGE SCALE GENOMIC DNA]</scope>
    <source>
        <strain evidence="5 6">AM16-11</strain>
    </source>
</reference>
<keyword evidence="3" id="KW-0472">Membrane</keyword>
<evidence type="ECO:0000259" key="4">
    <source>
        <dbReference type="Pfam" id="PF10145"/>
    </source>
</evidence>
<evidence type="ECO:0000313" key="5">
    <source>
        <dbReference type="EMBL" id="RHI25387.1"/>
    </source>
</evidence>
<name>A0A414ZQ86_9FIRM</name>
<dbReference type="EMBL" id="QRKN01000001">
    <property type="protein sequence ID" value="RHI25387.1"/>
    <property type="molecule type" value="Genomic_DNA"/>
</dbReference>
<proteinExistence type="predicted"/>
<feature type="domain" description="Phage tail tape measure protein" evidence="4">
    <location>
        <begin position="222"/>
        <end position="420"/>
    </location>
</feature>
<evidence type="ECO:0000256" key="2">
    <source>
        <dbReference type="SAM" id="Coils"/>
    </source>
</evidence>
<dbReference type="Gene3D" id="1.25.10.10">
    <property type="entry name" value="Leucine-rich Repeat Variant"/>
    <property type="match status" value="1"/>
</dbReference>
<sequence>MASARQFQFFFQLTAALGPNFSKTFKTANSTMTLLGDNLKEVRNKLKDVSAYQKQQTAVERSKQRVTDLEKEHERLQAEYDATGGESEKLKKKLEANTEALAKARDKAADETEKLEEMGQALQEAGINTDNLAKNTEELQKQYDRLQKSQEKVAAINEKIDKNNAAIAQTKSQLTGTIGAIAAVGTAIYVGPVKKAAEFQEQMSGVKAISGATTEEIAQLSNKAKEMGASTKFTATEAGQAMEYMAMAGWKTEDMLGGIEGIMNLAAASGEDLAGVSDIVTDALTAFGLSASDAGHFSDVLAQASSNANTNVSMMGSTFQKVAPVAGALGYSVEDMSLGIGLMANASIKAEVAGTSLKTALANMAKPTDAQAAAMEKYGISLTNADGSMKSFGDVVKNLRSSLGGLSEAEQVAAATTIFGKESFAGMLAIVNASEADFNKLTDAVYNCDGAAKQMAETKLDNLNGSITLAQSAFDALQVELGELLLPTLTEGVKRFTEIVNAVTNFVRENPQATKTIAKVAVALAGLKVGGLAAKLGFLEVKGGILNVQKAFEIIKGIGMNKYLQSLTGGFLNFKNIGSGILGYFTSVKNAAGGVSSALGGVLSNSTLFTKIGSVFSGIGGKIGGTVMGAGSKLLNLFLSPFTRMGGKLGGILSGVGTVIANSPLGKVGNLIGAGFGKITKFIAPVGNAIKTMLGPLGNLASSVFGPLGGVVGKILPIVGVITTIITVIQLVKNHLQEIRAFIEKTFGSEALAIFDKIVAVITNVGDTIKNIFSDSNIGEARNKIQEIFGDKGVQVFDTLVNILGKVKTAVSDVIAFVTTYVVPVAEQVLQVIINDVVPGIVSFIQAAAPTIMSIIQSIVDFVGAVIPIIADFIAGLMPIISELISFLQTYVLPIISELFNFITSTVLPAISAAIQAILPVVTNVLSVLLPVIQTALTTIWNIVAPIVQGILQVVQAVMPVILSVVQSVIGSVQGIIQNLMTVLSGIIDFVTGVFTGNWSQAWNGIKSIFSGAVGGLGEIIKAPLRAVVSAVNTVIGGLNKLKVPDWVPGLGGKGINIPLIPGFAKGTDRTPGTFIAGENGPELITNAANRKVFTAAQTGQIFNNISQAQTADNVSARMSGAGTIVINVQNSPSVVVNGNGEANNIKQQLEQYDEAFLEKLRAIIVAILKEQKEQEDRVVYA</sequence>
<dbReference type="Pfam" id="PF10145">
    <property type="entry name" value="PhageMin_Tail"/>
    <property type="match status" value="1"/>
</dbReference>
<gene>
    <name evidence="5" type="ORF">DW172_01460</name>
</gene>
<keyword evidence="3" id="KW-0812">Transmembrane</keyword>
<dbReference type="InterPro" id="IPR010090">
    <property type="entry name" value="Phage_tape_meas"/>
</dbReference>
<feature type="coiled-coil region" evidence="2">
    <location>
        <begin position="52"/>
        <end position="166"/>
    </location>
</feature>
<dbReference type="InterPro" id="IPR011989">
    <property type="entry name" value="ARM-like"/>
</dbReference>
<evidence type="ECO:0000256" key="3">
    <source>
        <dbReference type="SAM" id="Phobius"/>
    </source>
</evidence>
<dbReference type="PANTHER" id="PTHR37813">
    <property type="entry name" value="FELS-2 PROPHAGE PROTEIN"/>
    <property type="match status" value="1"/>
</dbReference>
<keyword evidence="2" id="KW-0175">Coiled coil</keyword>
<accession>A0A414ZQ86</accession>
<protein>
    <submittedName>
        <fullName evidence="5">Phage tail tape measure protein</fullName>
    </submittedName>
</protein>
<dbReference type="RefSeq" id="WP_118257001.1">
    <property type="nucleotide sequence ID" value="NZ_QRKN01000001.1"/>
</dbReference>
<feature type="transmembrane region" description="Helical" evidence="3">
    <location>
        <begin position="976"/>
        <end position="997"/>
    </location>
</feature>
<dbReference type="PANTHER" id="PTHR37813:SF1">
    <property type="entry name" value="FELS-2 PROPHAGE PROTEIN"/>
    <property type="match status" value="1"/>
</dbReference>
<evidence type="ECO:0000313" key="6">
    <source>
        <dbReference type="Proteomes" id="UP000285865"/>
    </source>
</evidence>
<evidence type="ECO:0000256" key="1">
    <source>
        <dbReference type="ARBA" id="ARBA00022612"/>
    </source>
</evidence>
<keyword evidence="3" id="KW-1133">Transmembrane helix</keyword>
<feature type="transmembrane region" description="Helical" evidence="3">
    <location>
        <begin position="862"/>
        <end position="887"/>
    </location>
</feature>
<comment type="caution">
    <text evidence="5">The sequence shown here is derived from an EMBL/GenBank/DDBJ whole genome shotgun (WGS) entry which is preliminary data.</text>
</comment>